<feature type="compositionally biased region" description="Low complexity" evidence="8">
    <location>
        <begin position="133"/>
        <end position="158"/>
    </location>
</feature>
<name>A0A8K0DPX4_9ROSA</name>
<reference evidence="11" key="1">
    <citation type="submission" date="2020-03" db="EMBL/GenBank/DDBJ databases">
        <title>A high-quality chromosome-level genome assembly of a woody plant with both climbing and erect habits, Rhamnella rubrinervis.</title>
        <authorList>
            <person name="Lu Z."/>
            <person name="Yang Y."/>
            <person name="Zhu X."/>
            <person name="Sun Y."/>
        </authorList>
    </citation>
    <scope>NUCLEOTIDE SEQUENCE</scope>
    <source>
        <strain evidence="11">BYM</strain>
        <tissue evidence="11">Leaf</tissue>
    </source>
</reference>
<keyword evidence="2" id="KW-0677">Repeat</keyword>
<protein>
    <recommendedName>
        <fullName evidence="13">Transcription factor LAF1</fullName>
    </recommendedName>
</protein>
<dbReference type="InterPro" id="IPR017930">
    <property type="entry name" value="Myb_dom"/>
</dbReference>
<evidence type="ECO:0000256" key="3">
    <source>
        <dbReference type="ARBA" id="ARBA00023015"/>
    </source>
</evidence>
<dbReference type="Proteomes" id="UP000796880">
    <property type="component" value="Unassembled WGS sequence"/>
</dbReference>
<dbReference type="EMBL" id="VOIH02000011">
    <property type="protein sequence ID" value="KAF3432998.1"/>
    <property type="molecule type" value="Genomic_DNA"/>
</dbReference>
<evidence type="ECO:0000259" key="9">
    <source>
        <dbReference type="PROSITE" id="PS50090"/>
    </source>
</evidence>
<keyword evidence="5" id="KW-0010">Activator</keyword>
<dbReference type="FunFam" id="1.10.10.60:FF:000371">
    <property type="entry name" value="MYB transcription factor"/>
    <property type="match status" value="1"/>
</dbReference>
<keyword evidence="6" id="KW-0804">Transcription</keyword>
<dbReference type="GO" id="GO:0005634">
    <property type="term" value="C:nucleus"/>
    <property type="evidence" value="ECO:0007669"/>
    <property type="project" value="UniProtKB-SubCell"/>
</dbReference>
<evidence type="ECO:0000256" key="1">
    <source>
        <dbReference type="ARBA" id="ARBA00004123"/>
    </source>
</evidence>
<dbReference type="InterPro" id="IPR009057">
    <property type="entry name" value="Homeodomain-like_sf"/>
</dbReference>
<gene>
    <name evidence="11" type="ORF">FNV43_RR24100</name>
</gene>
<dbReference type="InterPro" id="IPR001005">
    <property type="entry name" value="SANT/Myb"/>
</dbReference>
<feature type="domain" description="HTH myb-type" evidence="10">
    <location>
        <begin position="10"/>
        <end position="62"/>
    </location>
</feature>
<sequence>MGCKSSDKPKPKHRKGLWSPEEDQRLRNYIIKHGHGSWSSVPIKAGLQRNGKSCRLRWINYLRPGLKRGTFSKQEEETILTLHHMLGNKWSQIAQHLQGRTDNEIKNYWHSYLKKKVAKAQEKDHHADKTKTTQKYTTSSSSADHSLLESSPSSLGKESSGRVGSDESLDQMGKSSPSINTHQSVPQLYDLSNHHQAANRSSLPKLIFAEWLSTDHVHGGNYTSTIGEPMVPSHGFGHHHNSISYQDSWNPAHGFLLNEGITNTFGGEFQNGLISQAGSSTEMFNSQFKFENDQISGNGFVDFVPGGDVCSNDFSMHNDVMYV</sequence>
<evidence type="ECO:0000313" key="12">
    <source>
        <dbReference type="Proteomes" id="UP000796880"/>
    </source>
</evidence>
<comment type="caution">
    <text evidence="11">The sequence shown here is derived from an EMBL/GenBank/DDBJ whole genome shotgun (WGS) entry which is preliminary data.</text>
</comment>
<dbReference type="Gene3D" id="1.10.10.60">
    <property type="entry name" value="Homeodomain-like"/>
    <property type="match status" value="2"/>
</dbReference>
<dbReference type="GO" id="GO:0045893">
    <property type="term" value="P:positive regulation of DNA-templated transcription"/>
    <property type="evidence" value="ECO:0007669"/>
    <property type="project" value="UniProtKB-ARBA"/>
</dbReference>
<dbReference type="OrthoDB" id="2143914at2759"/>
<accession>A0A8K0DPX4</accession>
<dbReference type="FunFam" id="1.10.10.60:FF:000077">
    <property type="entry name" value="MYB transcription factor"/>
    <property type="match status" value="1"/>
</dbReference>
<dbReference type="GO" id="GO:0003677">
    <property type="term" value="F:DNA binding"/>
    <property type="evidence" value="ECO:0007669"/>
    <property type="project" value="UniProtKB-KW"/>
</dbReference>
<evidence type="ECO:0000256" key="8">
    <source>
        <dbReference type="SAM" id="MobiDB-lite"/>
    </source>
</evidence>
<evidence type="ECO:0000256" key="6">
    <source>
        <dbReference type="ARBA" id="ARBA00023163"/>
    </source>
</evidence>
<keyword evidence="7" id="KW-0539">Nucleus</keyword>
<evidence type="ECO:0000259" key="10">
    <source>
        <dbReference type="PROSITE" id="PS51294"/>
    </source>
</evidence>
<feature type="domain" description="Myb-like" evidence="9">
    <location>
        <begin position="63"/>
        <end position="113"/>
    </location>
</feature>
<dbReference type="PANTHER" id="PTHR47997">
    <property type="entry name" value="MYB DOMAIN PROTEIN 55"/>
    <property type="match status" value="1"/>
</dbReference>
<keyword evidence="12" id="KW-1185">Reference proteome</keyword>
<feature type="domain" description="HTH myb-type" evidence="10">
    <location>
        <begin position="63"/>
        <end position="117"/>
    </location>
</feature>
<feature type="compositionally biased region" description="Basic and acidic residues" evidence="8">
    <location>
        <begin position="119"/>
        <end position="131"/>
    </location>
</feature>
<keyword evidence="4" id="KW-0238">DNA-binding</keyword>
<dbReference type="Pfam" id="PF00249">
    <property type="entry name" value="Myb_DNA-binding"/>
    <property type="match status" value="2"/>
</dbReference>
<dbReference type="SMART" id="SM00717">
    <property type="entry name" value="SANT"/>
    <property type="match status" value="2"/>
</dbReference>
<organism evidence="11 12">
    <name type="scientific">Rhamnella rubrinervis</name>
    <dbReference type="NCBI Taxonomy" id="2594499"/>
    <lineage>
        <taxon>Eukaryota</taxon>
        <taxon>Viridiplantae</taxon>
        <taxon>Streptophyta</taxon>
        <taxon>Embryophyta</taxon>
        <taxon>Tracheophyta</taxon>
        <taxon>Spermatophyta</taxon>
        <taxon>Magnoliopsida</taxon>
        <taxon>eudicotyledons</taxon>
        <taxon>Gunneridae</taxon>
        <taxon>Pentapetalae</taxon>
        <taxon>rosids</taxon>
        <taxon>fabids</taxon>
        <taxon>Rosales</taxon>
        <taxon>Rhamnaceae</taxon>
        <taxon>rhamnoid group</taxon>
        <taxon>Rhamneae</taxon>
        <taxon>Rhamnella</taxon>
    </lineage>
</organism>
<dbReference type="PROSITE" id="PS51294">
    <property type="entry name" value="HTH_MYB"/>
    <property type="match status" value="2"/>
</dbReference>
<feature type="compositionally biased region" description="Polar residues" evidence="8">
    <location>
        <begin position="173"/>
        <end position="182"/>
    </location>
</feature>
<comment type="subcellular location">
    <subcellularLocation>
        <location evidence="1">Nucleus</location>
    </subcellularLocation>
</comment>
<dbReference type="PANTHER" id="PTHR47997:SF11">
    <property type="entry name" value="TRANSCRIPTION FACTOR LAF1"/>
    <property type="match status" value="1"/>
</dbReference>
<dbReference type="AlphaFoldDB" id="A0A8K0DPX4"/>
<dbReference type="InterPro" id="IPR051953">
    <property type="entry name" value="Plant_SW-associated_TFs"/>
</dbReference>
<proteinExistence type="predicted"/>
<dbReference type="PROSITE" id="PS50090">
    <property type="entry name" value="MYB_LIKE"/>
    <property type="match status" value="2"/>
</dbReference>
<feature type="domain" description="Myb-like" evidence="9">
    <location>
        <begin position="10"/>
        <end position="62"/>
    </location>
</feature>
<evidence type="ECO:0000256" key="5">
    <source>
        <dbReference type="ARBA" id="ARBA00023159"/>
    </source>
</evidence>
<evidence type="ECO:0000256" key="7">
    <source>
        <dbReference type="ARBA" id="ARBA00023242"/>
    </source>
</evidence>
<feature type="region of interest" description="Disordered" evidence="8">
    <location>
        <begin position="119"/>
        <end position="182"/>
    </location>
</feature>
<evidence type="ECO:0000313" key="11">
    <source>
        <dbReference type="EMBL" id="KAF3432998.1"/>
    </source>
</evidence>
<evidence type="ECO:0000256" key="4">
    <source>
        <dbReference type="ARBA" id="ARBA00023125"/>
    </source>
</evidence>
<keyword evidence="3" id="KW-0805">Transcription regulation</keyword>
<dbReference type="SUPFAM" id="SSF46689">
    <property type="entry name" value="Homeodomain-like"/>
    <property type="match status" value="1"/>
</dbReference>
<evidence type="ECO:0008006" key="13">
    <source>
        <dbReference type="Google" id="ProtNLM"/>
    </source>
</evidence>
<dbReference type="CDD" id="cd00167">
    <property type="entry name" value="SANT"/>
    <property type="match status" value="2"/>
</dbReference>
<evidence type="ECO:0000256" key="2">
    <source>
        <dbReference type="ARBA" id="ARBA00022737"/>
    </source>
</evidence>